<dbReference type="RefSeq" id="WP_379993698.1">
    <property type="nucleotide sequence ID" value="NZ_JBHSGN010000012.1"/>
</dbReference>
<dbReference type="InterPro" id="IPR002347">
    <property type="entry name" value="SDR_fam"/>
</dbReference>
<evidence type="ECO:0000313" key="4">
    <source>
        <dbReference type="EMBL" id="MFC4672522.1"/>
    </source>
</evidence>
<protein>
    <submittedName>
        <fullName evidence="4">SDR family NAD(P)-dependent oxidoreductase</fullName>
    </submittedName>
</protein>
<evidence type="ECO:0000256" key="1">
    <source>
        <dbReference type="ARBA" id="ARBA00006484"/>
    </source>
</evidence>
<dbReference type="PRINTS" id="PR00081">
    <property type="entry name" value="GDHRDH"/>
</dbReference>
<name>A0ABV9KQR4_9BACT</name>
<organism evidence="4 5">
    <name type="scientific">Dysgonomonas termitidis</name>
    <dbReference type="NCBI Taxonomy" id="1516126"/>
    <lineage>
        <taxon>Bacteria</taxon>
        <taxon>Pseudomonadati</taxon>
        <taxon>Bacteroidota</taxon>
        <taxon>Bacteroidia</taxon>
        <taxon>Bacteroidales</taxon>
        <taxon>Dysgonomonadaceae</taxon>
        <taxon>Dysgonomonas</taxon>
    </lineage>
</organism>
<sequence length="331" mass="35773">MKRNNNQGALQKPIGSGFNAKSNTSDVIKGIDLTGKIAVVTGGNTGIGLETARTLATAGARVIVPVRDIEKAKNNLQSVANIEIRPMDLMNPVSIDTFAETFLASGKPLHILINNAGIMWVPLRRDSRGFESQLATNYLAQFHLTARLWPALQKAGGARIVNISSYGHQFAPFNFEDPNFLNREYDTLQGYGQSKTAVNLFSLELDNRAKLSKVRAYAVHPGSIGGTELGREAPRELFQKMGFCDAEGNLLPEITSSLKTIPQGAATTVWCATSSRLNNVGGVYCEDGDIAELASDPSVPGGVKPYSLDEDNAKKLWKLSEDMTGIVFNIS</sequence>
<dbReference type="EMBL" id="JBHSGN010000012">
    <property type="protein sequence ID" value="MFC4672522.1"/>
    <property type="molecule type" value="Genomic_DNA"/>
</dbReference>
<proteinExistence type="inferred from homology"/>
<dbReference type="PANTHER" id="PTHR24320:SF148">
    <property type="entry name" value="NAD(P)-BINDING ROSSMANN-FOLD SUPERFAMILY PROTEIN"/>
    <property type="match status" value="1"/>
</dbReference>
<dbReference type="PRINTS" id="PR00080">
    <property type="entry name" value="SDRFAMILY"/>
</dbReference>
<gene>
    <name evidence="4" type="ORF">ACFO6W_02330</name>
</gene>
<evidence type="ECO:0000313" key="5">
    <source>
        <dbReference type="Proteomes" id="UP001596023"/>
    </source>
</evidence>
<dbReference type="InterPro" id="IPR036291">
    <property type="entry name" value="NAD(P)-bd_dom_sf"/>
</dbReference>
<keyword evidence="2" id="KW-0560">Oxidoreductase</keyword>
<comment type="caution">
    <text evidence="4">The sequence shown here is derived from an EMBL/GenBank/DDBJ whole genome shotgun (WGS) entry which is preliminary data.</text>
</comment>
<dbReference type="SUPFAM" id="SSF51735">
    <property type="entry name" value="NAD(P)-binding Rossmann-fold domains"/>
    <property type="match status" value="1"/>
</dbReference>
<evidence type="ECO:0000256" key="2">
    <source>
        <dbReference type="ARBA" id="ARBA00023002"/>
    </source>
</evidence>
<evidence type="ECO:0000256" key="3">
    <source>
        <dbReference type="RuleBase" id="RU000363"/>
    </source>
</evidence>
<accession>A0ABV9KQR4</accession>
<comment type="similarity">
    <text evidence="1 3">Belongs to the short-chain dehydrogenases/reductases (SDR) family.</text>
</comment>
<dbReference type="PANTHER" id="PTHR24320">
    <property type="entry name" value="RETINOL DEHYDROGENASE"/>
    <property type="match status" value="1"/>
</dbReference>
<dbReference type="Gene3D" id="3.40.50.720">
    <property type="entry name" value="NAD(P)-binding Rossmann-like Domain"/>
    <property type="match status" value="1"/>
</dbReference>
<keyword evidence="5" id="KW-1185">Reference proteome</keyword>
<dbReference type="Pfam" id="PF00106">
    <property type="entry name" value="adh_short"/>
    <property type="match status" value="1"/>
</dbReference>
<dbReference type="Proteomes" id="UP001596023">
    <property type="component" value="Unassembled WGS sequence"/>
</dbReference>
<reference evidence="5" key="1">
    <citation type="journal article" date="2019" name="Int. J. Syst. Evol. Microbiol.">
        <title>The Global Catalogue of Microorganisms (GCM) 10K type strain sequencing project: providing services to taxonomists for standard genome sequencing and annotation.</title>
        <authorList>
            <consortium name="The Broad Institute Genomics Platform"/>
            <consortium name="The Broad Institute Genome Sequencing Center for Infectious Disease"/>
            <person name="Wu L."/>
            <person name="Ma J."/>
        </authorList>
    </citation>
    <scope>NUCLEOTIDE SEQUENCE [LARGE SCALE GENOMIC DNA]</scope>
    <source>
        <strain evidence="5">CCUG 66188</strain>
    </source>
</reference>